<dbReference type="Proteomes" id="UP000036338">
    <property type="component" value="Unassembled WGS sequence"/>
</dbReference>
<evidence type="ECO:0000313" key="3">
    <source>
        <dbReference type="Proteomes" id="UP000036338"/>
    </source>
</evidence>
<dbReference type="RefSeq" id="WP_048246426.1">
    <property type="nucleotide sequence ID" value="NZ_LDWR01000024.1"/>
</dbReference>
<sequence>MAELMTVDITDDAITAAVIANLPHSNGKAILGAFKTEALRLDFRFAKRWYRAPAPDVAMQVLGRAVEAVESEAIGYLLAKEIVDALEYERVYMHMGPSTAALLAEEQRRHVTAAGDIPTIDSSAATEVSGSFSGAISPAHASVLLTVDVVGDQVIVSGVQQFATFNWKAASWGNEVKHLSVQAERRPAGLEAQLAYRVIAGDIHGSGNTASVVAENLSETDAQDLIWRIQDGVKVSLGIGIAPDNVVQLDEPTHVAAAAEPPRTPMIVAALKVVVDAVSEGVRISFYVCVVLAALMAAVVLLPIAYRIGHHLSAHLLDLAFDVYPALQELLS</sequence>
<comment type="caution">
    <text evidence="2">The sequence shown here is derived from an EMBL/GenBank/DDBJ whole genome shotgun (WGS) entry which is preliminary data.</text>
</comment>
<proteinExistence type="predicted"/>
<gene>
    <name evidence="2" type="ORF">VL15_15070</name>
</gene>
<accession>A0A0J5WYX9</accession>
<evidence type="ECO:0000256" key="1">
    <source>
        <dbReference type="SAM" id="Phobius"/>
    </source>
</evidence>
<name>A0A0J5WYX9_BURCE</name>
<keyword evidence="1" id="KW-0472">Membrane</keyword>
<keyword evidence="1" id="KW-0812">Transmembrane</keyword>
<dbReference type="PATRIC" id="fig|292.27.peg.2947"/>
<reference evidence="2 3" key="1">
    <citation type="submission" date="2015-05" db="EMBL/GenBank/DDBJ databases">
        <title>Draft genome of Burkholderia cepacia LK29.</title>
        <authorList>
            <person name="Chan X.Y."/>
        </authorList>
    </citation>
    <scope>NUCLEOTIDE SEQUENCE [LARGE SCALE GENOMIC DNA]</scope>
    <source>
        <strain evidence="2 3">LK29</strain>
    </source>
</reference>
<protein>
    <submittedName>
        <fullName evidence="2">Uncharacterized protein</fullName>
    </submittedName>
</protein>
<dbReference type="EMBL" id="LDWR01000024">
    <property type="protein sequence ID" value="KML57043.1"/>
    <property type="molecule type" value="Genomic_DNA"/>
</dbReference>
<organism evidence="2 3">
    <name type="scientific">Burkholderia cepacia</name>
    <name type="common">Pseudomonas cepacia</name>
    <dbReference type="NCBI Taxonomy" id="292"/>
    <lineage>
        <taxon>Bacteria</taxon>
        <taxon>Pseudomonadati</taxon>
        <taxon>Pseudomonadota</taxon>
        <taxon>Betaproteobacteria</taxon>
        <taxon>Burkholderiales</taxon>
        <taxon>Burkholderiaceae</taxon>
        <taxon>Burkholderia</taxon>
        <taxon>Burkholderia cepacia complex</taxon>
    </lineage>
</organism>
<dbReference type="AlphaFoldDB" id="A0A0J5WYX9"/>
<feature type="transmembrane region" description="Helical" evidence="1">
    <location>
        <begin position="284"/>
        <end position="306"/>
    </location>
</feature>
<evidence type="ECO:0000313" key="2">
    <source>
        <dbReference type="EMBL" id="KML57043.1"/>
    </source>
</evidence>
<keyword evidence="1" id="KW-1133">Transmembrane helix</keyword>